<evidence type="ECO:0000313" key="3">
    <source>
        <dbReference type="Proteomes" id="UP000324797"/>
    </source>
</evidence>
<evidence type="ECO:0000256" key="1">
    <source>
        <dbReference type="SAM" id="MobiDB-lite"/>
    </source>
</evidence>
<dbReference type="AlphaFoldDB" id="A0A5S4YRP4"/>
<dbReference type="EMBL" id="VSTH01000027">
    <property type="protein sequence ID" value="TYO66808.1"/>
    <property type="molecule type" value="Genomic_DNA"/>
</dbReference>
<keyword evidence="3" id="KW-1185">Reference proteome</keyword>
<feature type="region of interest" description="Disordered" evidence="1">
    <location>
        <begin position="1"/>
        <end position="20"/>
    </location>
</feature>
<evidence type="ECO:0000313" key="2">
    <source>
        <dbReference type="EMBL" id="TYO66808.1"/>
    </source>
</evidence>
<organism evidence="2 3">
    <name type="scientific">Bradyrhizobium hipponense</name>
    <dbReference type="NCBI Taxonomy" id="2605638"/>
    <lineage>
        <taxon>Bacteria</taxon>
        <taxon>Pseudomonadati</taxon>
        <taxon>Pseudomonadota</taxon>
        <taxon>Alphaproteobacteria</taxon>
        <taxon>Hyphomicrobiales</taxon>
        <taxon>Nitrobacteraceae</taxon>
        <taxon>Bradyrhizobium</taxon>
    </lineage>
</organism>
<sequence>MSSVLQFQRPYQGKSETSPSCQRLPDILANVAALLSQVQALDIQATDDARQAIFLLELANVCIRLIIGQTNLNEATRATLLAQSATIDMRIETARREAAHLF</sequence>
<protein>
    <submittedName>
        <fullName evidence="2">Uncharacterized protein</fullName>
    </submittedName>
</protein>
<gene>
    <name evidence="2" type="ORF">FXV83_09565</name>
</gene>
<proteinExistence type="predicted"/>
<name>A0A5S4YRP4_9BRAD</name>
<reference evidence="2 3" key="1">
    <citation type="submission" date="2019-08" db="EMBL/GenBank/DDBJ databases">
        <title>Bradyrhizobium hipponensis sp. nov., a rhizobium isolated from a Lupinus angustifolius root nodule in Tunisia.</title>
        <authorList>
            <person name="Off K."/>
            <person name="Rejili M."/>
            <person name="Mars M."/>
            <person name="Brachmann A."/>
            <person name="Marin M."/>
        </authorList>
    </citation>
    <scope>NUCLEOTIDE SEQUENCE [LARGE SCALE GENOMIC DNA]</scope>
    <source>
        <strain evidence="3">aSej3</strain>
    </source>
</reference>
<comment type="caution">
    <text evidence="2">The sequence shown here is derived from an EMBL/GenBank/DDBJ whole genome shotgun (WGS) entry which is preliminary data.</text>
</comment>
<accession>A0A5S4YRP4</accession>
<dbReference type="RefSeq" id="WP_148738930.1">
    <property type="nucleotide sequence ID" value="NZ_VSTH01000027.1"/>
</dbReference>
<dbReference type="Proteomes" id="UP000324797">
    <property type="component" value="Unassembled WGS sequence"/>
</dbReference>